<feature type="region of interest" description="Disordered" evidence="5">
    <location>
        <begin position="646"/>
        <end position="755"/>
    </location>
</feature>
<feature type="region of interest" description="Disordered" evidence="5">
    <location>
        <begin position="291"/>
        <end position="313"/>
    </location>
</feature>
<dbReference type="RefSeq" id="XP_011390010.1">
    <property type="nucleotide sequence ID" value="XM_011391708.1"/>
</dbReference>
<feature type="region of interest" description="Disordered" evidence="5">
    <location>
        <begin position="116"/>
        <end position="149"/>
    </location>
</feature>
<keyword evidence="8" id="KW-1185">Reference proteome</keyword>
<feature type="compositionally biased region" description="Polar residues" evidence="5">
    <location>
        <begin position="484"/>
        <end position="499"/>
    </location>
</feature>
<feature type="compositionally biased region" description="Polar residues" evidence="5">
    <location>
        <begin position="345"/>
        <end position="355"/>
    </location>
</feature>
<feature type="region of interest" description="Disordered" evidence="5">
    <location>
        <begin position="343"/>
        <end position="362"/>
    </location>
</feature>
<accession>A0A0D1DW74</accession>
<feature type="compositionally biased region" description="Basic and acidic residues" evidence="5">
    <location>
        <begin position="707"/>
        <end position="717"/>
    </location>
</feature>
<dbReference type="GO" id="GO:0071944">
    <property type="term" value="C:cell periphery"/>
    <property type="evidence" value="ECO:0007669"/>
    <property type="project" value="UniProtKB-ARBA"/>
</dbReference>
<dbReference type="STRING" id="237631.A0A0D1DW74"/>
<keyword evidence="3 6" id="KW-1133">Transmembrane helix</keyword>
<feature type="compositionally biased region" description="Polar residues" evidence="5">
    <location>
        <begin position="575"/>
        <end position="584"/>
    </location>
</feature>
<feature type="compositionally biased region" description="Basic and acidic residues" evidence="5">
    <location>
        <begin position="677"/>
        <end position="688"/>
    </location>
</feature>
<sequence>MSLVVVPVTVTETASESLVVITSTIAASALSSITGAPTSAATTSSSRTTSSDPLISSSSENGATSSSPSSPATNSSFSTNSRAPIGAIVGGAVGGAALLAFLLFLACLYKRRSNQKKKAANPFPDDTTEKRPAVIAGLPPKPTNAQRPASVNYSNSFFTTEANSSMPLLGSGADTGTGTERSFHSGSQLNGAAILDGRSNHVHRPSTTSLAPSFVMGSSTSFAQSHGSHYGQSTNGNHINGHESAAVLAGAYPDVHRTAYYEPHMSPGVDPRSMTAGSVAAAYHSGSAVSTAQNSPANALGPHTHAGSSNISSLPLGAAPSDYAAVSEAARTYGILQNAHVGEPSWSSAASPQDASSRRGSHVSMMAMPPAASAQLHDEVDHLQPRRPPAAGLPGFSSNLNTIPGSVAVSELASAEHHSMHSAALSSSGERSIPPRLPSIPASSPLMVQGSNSFAPLTSFPAREAMPAAYNTFSPRLTADPGTGTHQSSDPSNGGTFNSDGTYNTYTGAVKGQLCVVGSSDAYDQGPPTIAEEDGHANDPSRNMSSDSRTGHFWIDNEEQSGLGAAGRRVGRHSPSGSTSSVNKTGSRMIEMLDVDEQPQMPDFLPEANEVPEQTALPPTRPPFWKERSRSAQSITKVFRSSPLLNAGLTPASNDRPSAQTTSSPGVSATASASELTRQRVAEHRHPPSLDLSGFVHSSANPMPESPKADGEADMWRSKSKPTSGLRKWTMKRTPQPGSKGGSAANEVDVDQLFR</sequence>
<feature type="transmembrane region" description="Helical" evidence="6">
    <location>
        <begin position="85"/>
        <end position="109"/>
    </location>
</feature>
<name>A0A0D1DW74_MYCMD</name>
<feature type="region of interest" description="Disordered" evidence="5">
    <location>
        <begin position="562"/>
        <end position="584"/>
    </location>
</feature>
<dbReference type="OrthoDB" id="2554393at2759"/>
<reference evidence="7 8" key="1">
    <citation type="journal article" date="2006" name="Nature">
        <title>Insights from the genome of the biotrophic fungal plant pathogen Ustilago maydis.</title>
        <authorList>
            <person name="Kamper J."/>
            <person name="Kahmann R."/>
            <person name="Bolker M."/>
            <person name="Ma L.J."/>
            <person name="Brefort T."/>
            <person name="Saville B.J."/>
            <person name="Banuett F."/>
            <person name="Kronstad J.W."/>
            <person name="Gold S.E."/>
            <person name="Muller O."/>
            <person name="Perlin M.H."/>
            <person name="Wosten H.A."/>
            <person name="de Vries R."/>
            <person name="Ruiz-Herrera J."/>
            <person name="Reynaga-Pena C.G."/>
            <person name="Snetselaar K."/>
            <person name="McCann M."/>
            <person name="Perez-Martin J."/>
            <person name="Feldbrugge M."/>
            <person name="Basse C.W."/>
            <person name="Steinberg G."/>
            <person name="Ibeas J.I."/>
            <person name="Holloman W."/>
            <person name="Guzman P."/>
            <person name="Farman M."/>
            <person name="Stajich J.E."/>
            <person name="Sentandreu R."/>
            <person name="Gonzalez-Prieto J.M."/>
            <person name="Kennell J.C."/>
            <person name="Molina L."/>
            <person name="Schirawski J."/>
            <person name="Mendoza-Mendoza A."/>
            <person name="Greilinger D."/>
            <person name="Munch K."/>
            <person name="Rossel N."/>
            <person name="Scherer M."/>
            <person name="Vranes M."/>
            <person name="Ladendorf O."/>
            <person name="Vincon V."/>
            <person name="Fuchs U."/>
            <person name="Sandrock B."/>
            <person name="Meng S."/>
            <person name="Ho E.C."/>
            <person name="Cahill M.J."/>
            <person name="Boyce K.J."/>
            <person name="Klose J."/>
            <person name="Klosterman S.J."/>
            <person name="Deelstra H.J."/>
            <person name="Ortiz-Castellanos L."/>
            <person name="Li W."/>
            <person name="Sanchez-Alonso P."/>
            <person name="Schreier P.H."/>
            <person name="Hauser-Hahn I."/>
            <person name="Vaupel M."/>
            <person name="Koopmann E."/>
            <person name="Friedrich G."/>
            <person name="Voss H."/>
            <person name="Schluter T."/>
            <person name="Margolis J."/>
            <person name="Platt D."/>
            <person name="Swimmer C."/>
            <person name="Gnirke A."/>
            <person name="Chen F."/>
            <person name="Vysotskaia V."/>
            <person name="Mannhaupt G."/>
            <person name="Guldener U."/>
            <person name="Munsterkotter M."/>
            <person name="Haase D."/>
            <person name="Oesterheld M."/>
            <person name="Mewes H.W."/>
            <person name="Mauceli E.W."/>
            <person name="DeCaprio D."/>
            <person name="Wade C.M."/>
            <person name="Butler J."/>
            <person name="Young S."/>
            <person name="Jaffe D.B."/>
            <person name="Calvo S."/>
            <person name="Nusbaum C."/>
            <person name="Galagan J."/>
            <person name="Birren B.W."/>
        </authorList>
    </citation>
    <scope>NUCLEOTIDE SEQUENCE [LARGE SCALE GENOMIC DNA]</scope>
    <source>
        <strain evidence="8">DSM 14603 / FGSC 9021 / UM521</strain>
    </source>
</reference>
<evidence type="ECO:0000256" key="1">
    <source>
        <dbReference type="ARBA" id="ARBA00004167"/>
    </source>
</evidence>
<dbReference type="eggNOG" id="ENOG502SVS7">
    <property type="taxonomic scope" value="Eukaryota"/>
</dbReference>
<gene>
    <name evidence="7" type="ORF">UMAG_03575</name>
</gene>
<dbReference type="KEGG" id="uma:UMAG_03575"/>
<evidence type="ECO:0000313" key="7">
    <source>
        <dbReference type="EMBL" id="KIS68489.1"/>
    </source>
</evidence>
<evidence type="ECO:0000256" key="2">
    <source>
        <dbReference type="ARBA" id="ARBA00022692"/>
    </source>
</evidence>
<feature type="region of interest" description="Disordered" evidence="5">
    <location>
        <begin position="36"/>
        <end position="78"/>
    </location>
</feature>
<dbReference type="VEuPathDB" id="FungiDB:UMAG_03575"/>
<dbReference type="InParanoid" id="A0A0D1DW74"/>
<evidence type="ECO:0000256" key="5">
    <source>
        <dbReference type="SAM" id="MobiDB-lite"/>
    </source>
</evidence>
<dbReference type="PANTHER" id="PTHR15549">
    <property type="entry name" value="PAIRED IMMUNOGLOBULIN-LIKE TYPE 2 RECEPTOR"/>
    <property type="match status" value="1"/>
</dbReference>
<dbReference type="AlphaFoldDB" id="A0A0D1DW74"/>
<keyword evidence="4 6" id="KW-0472">Membrane</keyword>
<dbReference type="OMA" id="DGEADMW"/>
<evidence type="ECO:0000256" key="4">
    <source>
        <dbReference type="ARBA" id="ARBA00023136"/>
    </source>
</evidence>
<feature type="region of interest" description="Disordered" evidence="5">
    <location>
        <begin position="473"/>
        <end position="499"/>
    </location>
</feature>
<dbReference type="GO" id="GO:0016020">
    <property type="term" value="C:membrane"/>
    <property type="evidence" value="ECO:0007669"/>
    <property type="project" value="UniProtKB-SubCell"/>
</dbReference>
<keyword evidence="2 6" id="KW-0812">Transmembrane</keyword>
<proteinExistence type="predicted"/>
<organism evidence="7 8">
    <name type="scientific">Mycosarcoma maydis</name>
    <name type="common">Corn smut fungus</name>
    <name type="synonym">Ustilago maydis</name>
    <dbReference type="NCBI Taxonomy" id="5270"/>
    <lineage>
        <taxon>Eukaryota</taxon>
        <taxon>Fungi</taxon>
        <taxon>Dikarya</taxon>
        <taxon>Basidiomycota</taxon>
        <taxon>Ustilaginomycotina</taxon>
        <taxon>Ustilaginomycetes</taxon>
        <taxon>Ustilaginales</taxon>
        <taxon>Ustilaginaceae</taxon>
        <taxon>Mycosarcoma</taxon>
    </lineage>
</organism>
<protein>
    <submittedName>
        <fullName evidence="7">Uncharacterized protein</fullName>
    </submittedName>
</protein>
<evidence type="ECO:0000256" key="3">
    <source>
        <dbReference type="ARBA" id="ARBA00022989"/>
    </source>
</evidence>
<dbReference type="GeneID" id="23563997"/>
<evidence type="ECO:0000256" key="6">
    <source>
        <dbReference type="SAM" id="Phobius"/>
    </source>
</evidence>
<feature type="region of interest" description="Disordered" evidence="5">
    <location>
        <begin position="523"/>
        <end position="550"/>
    </location>
</feature>
<dbReference type="Proteomes" id="UP000000561">
    <property type="component" value="Chromosome 9"/>
</dbReference>
<feature type="compositionally biased region" description="Polar residues" evidence="5">
    <location>
        <begin position="651"/>
        <end position="676"/>
    </location>
</feature>
<comment type="subcellular location">
    <subcellularLocation>
        <location evidence="1">Membrane</location>
        <topology evidence="1">Single-pass membrane protein</topology>
    </subcellularLocation>
</comment>
<evidence type="ECO:0000313" key="8">
    <source>
        <dbReference type="Proteomes" id="UP000000561"/>
    </source>
</evidence>
<dbReference type="EMBL" id="CM003148">
    <property type="protein sequence ID" value="KIS68489.1"/>
    <property type="molecule type" value="Genomic_DNA"/>
</dbReference>
<dbReference type="InterPro" id="IPR051694">
    <property type="entry name" value="Immunoregulatory_rcpt-like"/>
</dbReference>